<accession>A0ABR4WDR1</accession>
<reference evidence="1 2" key="1">
    <citation type="submission" date="2012-09" db="EMBL/GenBank/DDBJ databases">
        <title>Genome Sequence of alkane-degrading Bacterium Alcanivorax jadensis T9.</title>
        <authorList>
            <person name="Lai Q."/>
            <person name="Shao Z."/>
        </authorList>
    </citation>
    <scope>NUCLEOTIDE SEQUENCE [LARGE SCALE GENOMIC DNA]</scope>
    <source>
        <strain evidence="1 2">T9</strain>
    </source>
</reference>
<evidence type="ECO:0000313" key="1">
    <source>
        <dbReference type="EMBL" id="KGD61621.1"/>
    </source>
</evidence>
<evidence type="ECO:0000313" key="2">
    <source>
        <dbReference type="Proteomes" id="UP000029443"/>
    </source>
</evidence>
<gene>
    <name evidence="1" type="ORF">T9A_01570</name>
</gene>
<name>A0ABR4WDR1_9GAMM</name>
<keyword evidence="2" id="KW-1185">Reference proteome</keyword>
<sequence>MELTLLQVIDTAVKIGLGALISGGAAFLTLIKSQQHEDRKEAKANFYRLQEEKKTKYVDLLAKSQELIQQHLYSSCAPDSESYRDYLRTFNEVQIISSDPIRVAAFNMVSDVQVFIFLNKNNQELALVDGMVASARKKVSVFQKVAQEEVTKPYERA</sequence>
<dbReference type="EMBL" id="ARXU01000004">
    <property type="protein sequence ID" value="KGD61621.1"/>
    <property type="molecule type" value="Genomic_DNA"/>
</dbReference>
<dbReference type="RefSeq" id="WP_035246736.1">
    <property type="nucleotide sequence ID" value="NZ_ARXU01000004.1"/>
</dbReference>
<comment type="caution">
    <text evidence="1">The sequence shown here is derived from an EMBL/GenBank/DDBJ whole genome shotgun (WGS) entry which is preliminary data.</text>
</comment>
<protein>
    <recommendedName>
        <fullName evidence="3">DUF2726 domain-containing protein</fullName>
    </recommendedName>
</protein>
<dbReference type="Proteomes" id="UP000029443">
    <property type="component" value="Unassembled WGS sequence"/>
</dbReference>
<evidence type="ECO:0008006" key="3">
    <source>
        <dbReference type="Google" id="ProtNLM"/>
    </source>
</evidence>
<organism evidence="1 2">
    <name type="scientific">Alcanivorax jadensis T9</name>
    <dbReference type="NCBI Taxonomy" id="1177181"/>
    <lineage>
        <taxon>Bacteria</taxon>
        <taxon>Pseudomonadati</taxon>
        <taxon>Pseudomonadota</taxon>
        <taxon>Gammaproteobacteria</taxon>
        <taxon>Oceanospirillales</taxon>
        <taxon>Alcanivoracaceae</taxon>
        <taxon>Alcanivorax</taxon>
    </lineage>
</organism>
<proteinExistence type="predicted"/>